<proteinExistence type="predicted"/>
<name>A0A9W9YA82_9CNID</name>
<feature type="compositionally biased region" description="Basic and acidic residues" evidence="2">
    <location>
        <begin position="753"/>
        <end position="904"/>
    </location>
</feature>
<keyword evidence="3" id="KW-0396">Initiation factor</keyword>
<accession>A0A9W9YA82</accession>
<feature type="coiled-coil region" evidence="1">
    <location>
        <begin position="242"/>
        <end position="294"/>
    </location>
</feature>
<dbReference type="GO" id="GO:0071541">
    <property type="term" value="C:eukaryotic translation initiation factor 3 complex, eIF3m"/>
    <property type="evidence" value="ECO:0007669"/>
    <property type="project" value="TreeGrafter"/>
</dbReference>
<dbReference type="OrthoDB" id="18884at2759"/>
<keyword evidence="1" id="KW-0175">Coiled coil</keyword>
<dbReference type="PANTHER" id="PTHR14005:SF0">
    <property type="entry name" value="EUKARYOTIC TRANSLATION INITIATION FACTOR 3 SUBUNIT A"/>
    <property type="match status" value="1"/>
</dbReference>
<feature type="coiled-coil region" evidence="1">
    <location>
        <begin position="327"/>
        <end position="354"/>
    </location>
</feature>
<sequence>MLATLAIPIPVSLSETEKHLELDENAREKSRRLAGLLALQGVPTRTSLVNDMLKMGVHQHIMPQLQDLYQCLEKDFSPLRLCSRVNSFFEFLQENEELELSQYVKPLQEVAIVRLLKQCRLLQSFRLERAIVDVARSNELQVRIDHRTKAISFGLDLHVAHKEEVPEGPYLQSMPSERLRNQLTLMSTALHNAINKIRPEAIKQKCQEEQQRIVQLYLRSSKKEHKQMLERKAVIEARKEFLESLHVKKEQQEQKMLRLQQKESLEAEKKRLNEERHKREVLRRKQELQDIEKKQAMDKIAALKKTTVGAKALKDLTEEEIEAMDADDILARQVEQLDKEKKELQIRLKTQEKKMDYFARATRVEEIPLLKKQYEEHLVLDKQFWEEQEEERINKAVSEHDKLMETSGRLQRMLPDKDDFVENLSKARQAAHEEKMKEYQKRLDEARKKRMEERRKERILERKAQRKIEKEEKEVKDKEDREIREREEAEESVRKEKEEKEREYREKVARMDEVERKRREREKEIEERQAEPRNRPDTDRDGPYRAMDRDKDRWGPPRRDMKDEKDEKEEPRGGAPWRREGRERPSEGGWRREEPPRERDAPPRERDAPPRERDAPPRERDAPPPSRDEHDSGGAWRRAGDGRDDRFSDDRDRVRDDRSRDDRSRDDRSRDSGPGGAWRRDEPDREGPRDEGSSWRRPGDRDGPPRSDMDRGQDRGRMDDRGPWRRDASDRPPPSAWRDRDSDRDGGPPNAWRGRDDRGRDDRGRDDRGRDDRGRDGWRDDRGRDDDRRRDDRGRDDSGRDDRGRDDRGRDDRGRDEHDKPMAWRGRDRDERDRPSGDSWRGDRGAGDRDDRYRGDREGERFRGGDRDDRSGWRSERSDDRDTWRGRGDGRGDEQSRDQWRRDPPPAARTEGKSYSASRRGREQQQRPPAEQSDPEGWTTVQYK</sequence>
<feature type="compositionally biased region" description="Basic and acidic residues" evidence="2">
    <location>
        <begin position="430"/>
        <end position="671"/>
    </location>
</feature>
<dbReference type="GO" id="GO:0043614">
    <property type="term" value="C:multi-eIF complex"/>
    <property type="evidence" value="ECO:0007669"/>
    <property type="project" value="TreeGrafter"/>
</dbReference>
<dbReference type="GO" id="GO:0003729">
    <property type="term" value="F:mRNA binding"/>
    <property type="evidence" value="ECO:0007669"/>
    <property type="project" value="TreeGrafter"/>
</dbReference>
<reference evidence="3" key="1">
    <citation type="submission" date="2023-01" db="EMBL/GenBank/DDBJ databases">
        <title>Genome assembly of the deep-sea coral Lophelia pertusa.</title>
        <authorList>
            <person name="Herrera S."/>
            <person name="Cordes E."/>
        </authorList>
    </citation>
    <scope>NUCLEOTIDE SEQUENCE</scope>
    <source>
        <strain evidence="3">USNM1676648</strain>
        <tissue evidence="3">Polyp</tissue>
    </source>
</reference>
<evidence type="ECO:0000313" key="3">
    <source>
        <dbReference type="EMBL" id="KAJ7328582.1"/>
    </source>
</evidence>
<dbReference type="GO" id="GO:0002188">
    <property type="term" value="P:translation reinitiation"/>
    <property type="evidence" value="ECO:0007669"/>
    <property type="project" value="TreeGrafter"/>
</dbReference>
<feature type="compositionally biased region" description="Basic and acidic residues" evidence="2">
    <location>
        <begin position="737"/>
        <end position="746"/>
    </location>
</feature>
<feature type="region of interest" description="Disordered" evidence="2">
    <location>
        <begin position="420"/>
        <end position="944"/>
    </location>
</feature>
<dbReference type="GO" id="GO:0071540">
    <property type="term" value="C:eukaryotic translation initiation factor 3 complex, eIF3e"/>
    <property type="evidence" value="ECO:0007669"/>
    <property type="project" value="TreeGrafter"/>
</dbReference>
<keyword evidence="3" id="KW-0648">Protein biosynthesis</keyword>
<dbReference type="Proteomes" id="UP001163046">
    <property type="component" value="Unassembled WGS sequence"/>
</dbReference>
<feature type="compositionally biased region" description="Basic and acidic residues" evidence="2">
    <location>
        <begin position="678"/>
        <end position="730"/>
    </location>
</feature>
<organism evidence="3 4">
    <name type="scientific">Desmophyllum pertusum</name>
    <dbReference type="NCBI Taxonomy" id="174260"/>
    <lineage>
        <taxon>Eukaryota</taxon>
        <taxon>Metazoa</taxon>
        <taxon>Cnidaria</taxon>
        <taxon>Anthozoa</taxon>
        <taxon>Hexacorallia</taxon>
        <taxon>Scleractinia</taxon>
        <taxon>Caryophylliina</taxon>
        <taxon>Caryophylliidae</taxon>
        <taxon>Desmophyllum</taxon>
    </lineage>
</organism>
<dbReference type="AlphaFoldDB" id="A0A9W9YA82"/>
<protein>
    <submittedName>
        <fullName evidence="3">Eukaryotic translation initiation factor 3 subunit A</fullName>
    </submittedName>
</protein>
<keyword evidence="4" id="KW-1185">Reference proteome</keyword>
<comment type="caution">
    <text evidence="3">The sequence shown here is derived from an EMBL/GenBank/DDBJ whole genome shotgun (WGS) entry which is preliminary data.</text>
</comment>
<dbReference type="EMBL" id="MU827796">
    <property type="protein sequence ID" value="KAJ7328582.1"/>
    <property type="molecule type" value="Genomic_DNA"/>
</dbReference>
<dbReference type="GO" id="GO:0001732">
    <property type="term" value="P:formation of cytoplasmic translation initiation complex"/>
    <property type="evidence" value="ECO:0007669"/>
    <property type="project" value="TreeGrafter"/>
</dbReference>
<evidence type="ECO:0000256" key="2">
    <source>
        <dbReference type="SAM" id="MobiDB-lite"/>
    </source>
</evidence>
<evidence type="ECO:0000313" key="4">
    <source>
        <dbReference type="Proteomes" id="UP001163046"/>
    </source>
</evidence>
<dbReference type="Gene3D" id="1.25.40.860">
    <property type="match status" value="1"/>
</dbReference>
<evidence type="ECO:0000256" key="1">
    <source>
        <dbReference type="SAM" id="Coils"/>
    </source>
</evidence>
<dbReference type="GO" id="GO:0003743">
    <property type="term" value="F:translation initiation factor activity"/>
    <property type="evidence" value="ECO:0007669"/>
    <property type="project" value="UniProtKB-KW"/>
</dbReference>
<dbReference type="PANTHER" id="PTHR14005">
    <property type="entry name" value="EUKARYOTIC TRANSLATION INITIATION FACTOR 3, THETA SUBUNIT"/>
    <property type="match status" value="1"/>
</dbReference>
<gene>
    <name evidence="3" type="primary">EIF3A_2</name>
    <name evidence="3" type="ORF">OS493_024502</name>
</gene>
<dbReference type="InterPro" id="IPR027512">
    <property type="entry name" value="EIF3A"/>
</dbReference>